<keyword evidence="2" id="KW-1185">Reference proteome</keyword>
<protein>
    <submittedName>
        <fullName evidence="1">Uncharacterized protein</fullName>
    </submittedName>
</protein>
<proteinExistence type="predicted"/>
<name>A0AAV4XDC6_CAEEX</name>
<dbReference type="EMBL" id="BPLR01000184">
    <property type="protein sequence ID" value="GIY92698.1"/>
    <property type="molecule type" value="Genomic_DNA"/>
</dbReference>
<comment type="caution">
    <text evidence="1">The sequence shown here is derived from an EMBL/GenBank/DDBJ whole genome shotgun (WGS) entry which is preliminary data.</text>
</comment>
<gene>
    <name evidence="1" type="ORF">CEXT_165061</name>
</gene>
<evidence type="ECO:0000313" key="2">
    <source>
        <dbReference type="Proteomes" id="UP001054945"/>
    </source>
</evidence>
<reference evidence="1 2" key="1">
    <citation type="submission" date="2021-06" db="EMBL/GenBank/DDBJ databases">
        <title>Caerostris extrusa draft genome.</title>
        <authorList>
            <person name="Kono N."/>
            <person name="Arakawa K."/>
        </authorList>
    </citation>
    <scope>NUCLEOTIDE SEQUENCE [LARGE SCALE GENOMIC DNA]</scope>
</reference>
<dbReference type="Proteomes" id="UP001054945">
    <property type="component" value="Unassembled WGS sequence"/>
</dbReference>
<dbReference type="AlphaFoldDB" id="A0AAV4XDC6"/>
<accession>A0AAV4XDC6</accession>
<organism evidence="1 2">
    <name type="scientific">Caerostris extrusa</name>
    <name type="common">Bark spider</name>
    <name type="synonym">Caerostris bankana</name>
    <dbReference type="NCBI Taxonomy" id="172846"/>
    <lineage>
        <taxon>Eukaryota</taxon>
        <taxon>Metazoa</taxon>
        <taxon>Ecdysozoa</taxon>
        <taxon>Arthropoda</taxon>
        <taxon>Chelicerata</taxon>
        <taxon>Arachnida</taxon>
        <taxon>Araneae</taxon>
        <taxon>Araneomorphae</taxon>
        <taxon>Entelegynae</taxon>
        <taxon>Araneoidea</taxon>
        <taxon>Araneidae</taxon>
        <taxon>Caerostris</taxon>
    </lineage>
</organism>
<sequence>MPQNSKKVLQGRDGIWAGGRKEHGICVMERSCPRGASDNKLMMPASVGSPFFSRIRCMESAEKDRCCSKETKKGVGEGGREGHGICVRGRSCTRGASDDKLMMPGFSAVTIFTNKMDGVCGKIAVAQGKQKGVKI</sequence>
<evidence type="ECO:0000313" key="1">
    <source>
        <dbReference type="EMBL" id="GIY92698.1"/>
    </source>
</evidence>